<protein>
    <submittedName>
        <fullName evidence="1">Uncharacterized protein</fullName>
    </submittedName>
</protein>
<dbReference type="EMBL" id="AJWY01013668">
    <property type="protein sequence ID" value="EKC46332.1"/>
    <property type="molecule type" value="Genomic_DNA"/>
</dbReference>
<comment type="caution">
    <text evidence="1">The sequence shown here is derived from an EMBL/GenBank/DDBJ whole genome shotgun (WGS) entry which is preliminary data.</text>
</comment>
<gene>
    <name evidence="1" type="ORF">LEA_19892</name>
</gene>
<feature type="non-terminal residue" evidence="1">
    <location>
        <position position="50"/>
    </location>
</feature>
<reference evidence="1" key="1">
    <citation type="journal article" date="2013" name="Environ. Microbiol.">
        <title>Microbiota from the distal guts of lean and obese adolescents exhibit partial functional redundancy besides clear differences in community structure.</title>
        <authorList>
            <person name="Ferrer M."/>
            <person name="Ruiz A."/>
            <person name="Lanza F."/>
            <person name="Haange S.B."/>
            <person name="Oberbach A."/>
            <person name="Till H."/>
            <person name="Bargiela R."/>
            <person name="Campoy C."/>
            <person name="Segura M.T."/>
            <person name="Richter M."/>
            <person name="von Bergen M."/>
            <person name="Seifert J."/>
            <person name="Suarez A."/>
        </authorList>
    </citation>
    <scope>NUCLEOTIDE SEQUENCE</scope>
</reference>
<accession>K1RC09</accession>
<evidence type="ECO:0000313" key="1">
    <source>
        <dbReference type="EMBL" id="EKC46332.1"/>
    </source>
</evidence>
<organism evidence="1">
    <name type="scientific">human gut metagenome</name>
    <dbReference type="NCBI Taxonomy" id="408170"/>
    <lineage>
        <taxon>unclassified sequences</taxon>
        <taxon>metagenomes</taxon>
        <taxon>organismal metagenomes</taxon>
    </lineage>
</organism>
<name>K1RC09_9ZZZZ</name>
<sequence length="50" mass="5684">MKTVLQALKDEVHYKLSSGFFENRLLERSLDGNEICTIDILKSKPFKGAV</sequence>
<proteinExistence type="predicted"/>
<dbReference type="AlphaFoldDB" id="K1RC09"/>